<name>A0ACA9MLQ7_9GLOM</name>
<feature type="non-terminal residue" evidence="1">
    <location>
        <position position="313"/>
    </location>
</feature>
<proteinExistence type="predicted"/>
<keyword evidence="2" id="KW-1185">Reference proteome</keyword>
<comment type="caution">
    <text evidence="1">The sequence shown here is derived from an EMBL/GenBank/DDBJ whole genome shotgun (WGS) entry which is preliminary data.</text>
</comment>
<organism evidence="1 2">
    <name type="scientific">Cetraspora pellucida</name>
    <dbReference type="NCBI Taxonomy" id="1433469"/>
    <lineage>
        <taxon>Eukaryota</taxon>
        <taxon>Fungi</taxon>
        <taxon>Fungi incertae sedis</taxon>
        <taxon>Mucoromycota</taxon>
        <taxon>Glomeromycotina</taxon>
        <taxon>Glomeromycetes</taxon>
        <taxon>Diversisporales</taxon>
        <taxon>Gigasporaceae</taxon>
        <taxon>Cetraspora</taxon>
    </lineage>
</organism>
<accession>A0ACA9MLQ7</accession>
<dbReference type="Proteomes" id="UP000789366">
    <property type="component" value="Unassembled WGS sequence"/>
</dbReference>
<evidence type="ECO:0000313" key="1">
    <source>
        <dbReference type="EMBL" id="CAG8600715.1"/>
    </source>
</evidence>
<reference evidence="1" key="1">
    <citation type="submission" date="2021-06" db="EMBL/GenBank/DDBJ databases">
        <authorList>
            <person name="Kallberg Y."/>
            <person name="Tangrot J."/>
            <person name="Rosling A."/>
        </authorList>
    </citation>
    <scope>NUCLEOTIDE SEQUENCE</scope>
    <source>
        <strain evidence="1">28 12/20/2015</strain>
    </source>
</reference>
<evidence type="ECO:0000313" key="2">
    <source>
        <dbReference type="Proteomes" id="UP000789366"/>
    </source>
</evidence>
<protein>
    <submittedName>
        <fullName evidence="1">17573_t:CDS:1</fullName>
    </submittedName>
</protein>
<sequence length="313" mass="36335">MKTSRLITFTNLTESTIDLMKTSRPTTFTNLTESIIDLIETSRPITFTNLTKSTIDLIEINNLIDINSTNISTNLIEIKECESNILTNLIEIEECESNISTNLMKINNLIEFNKFKTNNLIELIKIQKKELIKSAENLNKINQQIDNIEINITNNMVLINKEIFNQLIKFIIQKNLKIKTLIDQNNSNLTTIITNNSVPEQFQQIIELKELKLKGFFKEIMNALILIQRLIKNKKKKNQVVVYCYLLVRIRNKFANNFKLDLGLFLQSSGMTNLRINTLSNAKLSVHSKTLQRYKKDITNTHLSKFNNYFNLN</sequence>
<gene>
    <name evidence="1" type="ORF">SPELUC_LOCUS7105</name>
</gene>
<dbReference type="EMBL" id="CAJVPW010009073">
    <property type="protein sequence ID" value="CAG8600715.1"/>
    <property type="molecule type" value="Genomic_DNA"/>
</dbReference>